<dbReference type="InterPro" id="IPR010724">
    <property type="entry name" value="RepA_N"/>
</dbReference>
<protein>
    <submittedName>
        <fullName evidence="4">Uncharacterized protein</fullName>
    </submittedName>
</protein>
<proteinExistence type="predicted"/>
<feature type="region of interest" description="Disordered" evidence="1">
    <location>
        <begin position="153"/>
        <end position="231"/>
    </location>
</feature>
<dbReference type="eggNOG" id="ENOG502Z8BZ">
    <property type="taxonomic scope" value="Bacteria"/>
</dbReference>
<feature type="compositionally biased region" description="Polar residues" evidence="1">
    <location>
        <begin position="161"/>
        <end position="173"/>
    </location>
</feature>
<gene>
    <name evidence="4" type="ORF">BRYFOR_05438</name>
</gene>
<accession>C6L9Z6</accession>
<dbReference type="EMBL" id="ACCL02000002">
    <property type="protein sequence ID" value="EET62403.1"/>
    <property type="molecule type" value="Genomic_DNA"/>
</dbReference>
<evidence type="ECO:0000313" key="5">
    <source>
        <dbReference type="Proteomes" id="UP000005561"/>
    </source>
</evidence>
<evidence type="ECO:0000256" key="1">
    <source>
        <dbReference type="SAM" id="MobiDB-lite"/>
    </source>
</evidence>
<feature type="compositionally biased region" description="Basic and acidic residues" evidence="1">
    <location>
        <begin position="194"/>
        <end position="206"/>
    </location>
</feature>
<dbReference type="AlphaFoldDB" id="C6L9Z6"/>
<name>C6L9Z6_9FIRM</name>
<keyword evidence="5" id="KW-1185">Reference proteome</keyword>
<sequence length="353" mass="40254">MENTVRQFDYFYTEEADQFTFYRIPKKLFTERIFRELSCEAKVLYGLMLDRLSLSRRNNWIDGQGRVYIVYGRREAAEELGCGEKKAGRIISELADTGLIEKKRRGQGKLNLFYVMNFNRLLEKAAAAPERTVPEGQADCPCDRDTWKYKAAEGEEEPFQKGQNDTSGKVRTTAQREKGQNDTSRKVNPTALEGSKRPPNKTDKNNTDVSDNNPSIHPSVSHLRNGEKKGDEKNLIRRRLDYDVLVHDMPQSASLLDEIVDLVADVMNAPPDARKKIDGITMPCSDLQEQFGRLDMSHIRYVLECVEEAGRTCRIRNIKAYLLTALYNAPMTINSYYSAMVNHDLYKGMAEGG</sequence>
<dbReference type="STRING" id="168384.SAMN05660368_02285"/>
<evidence type="ECO:0000259" key="2">
    <source>
        <dbReference type="Pfam" id="PF06970"/>
    </source>
</evidence>
<feature type="domain" description="Replication initiator A N-terminal" evidence="2">
    <location>
        <begin position="20"/>
        <end position="94"/>
    </location>
</feature>
<comment type="caution">
    <text evidence="4">The sequence shown here is derived from an EMBL/GenBank/DDBJ whole genome shotgun (WGS) entry which is preliminary data.</text>
</comment>
<dbReference type="Pfam" id="PF19481">
    <property type="entry name" value="DUF6017"/>
    <property type="match status" value="1"/>
</dbReference>
<feature type="domain" description="DUF6017" evidence="3">
    <location>
        <begin position="233"/>
        <end position="348"/>
    </location>
</feature>
<dbReference type="Pfam" id="PF06970">
    <property type="entry name" value="RepA_N"/>
    <property type="match status" value="1"/>
</dbReference>
<organism evidence="4 5">
    <name type="scientific">Marvinbryantia formatexigens DSM 14469</name>
    <dbReference type="NCBI Taxonomy" id="478749"/>
    <lineage>
        <taxon>Bacteria</taxon>
        <taxon>Bacillati</taxon>
        <taxon>Bacillota</taxon>
        <taxon>Clostridia</taxon>
        <taxon>Lachnospirales</taxon>
        <taxon>Lachnospiraceae</taxon>
        <taxon>Marvinbryantia</taxon>
    </lineage>
</organism>
<evidence type="ECO:0000259" key="3">
    <source>
        <dbReference type="Pfam" id="PF19481"/>
    </source>
</evidence>
<dbReference type="RefSeq" id="WP_006860238.1">
    <property type="nucleotide sequence ID" value="NZ_ACCL02000002.1"/>
</dbReference>
<dbReference type="Proteomes" id="UP000005561">
    <property type="component" value="Unassembled WGS sequence"/>
</dbReference>
<evidence type="ECO:0000313" key="4">
    <source>
        <dbReference type="EMBL" id="EET62403.1"/>
    </source>
</evidence>
<feature type="compositionally biased region" description="Polar residues" evidence="1">
    <location>
        <begin position="207"/>
        <end position="218"/>
    </location>
</feature>
<dbReference type="OrthoDB" id="9803733at2"/>
<reference evidence="4" key="1">
    <citation type="submission" date="2009-07" db="EMBL/GenBank/DDBJ databases">
        <authorList>
            <person name="Weinstock G."/>
            <person name="Sodergren E."/>
            <person name="Clifton S."/>
            <person name="Fulton L."/>
            <person name="Fulton B."/>
            <person name="Courtney L."/>
            <person name="Fronick C."/>
            <person name="Harrison M."/>
            <person name="Strong C."/>
            <person name="Farmer C."/>
            <person name="Delahaunty K."/>
            <person name="Markovic C."/>
            <person name="Hall O."/>
            <person name="Minx P."/>
            <person name="Tomlinson C."/>
            <person name="Mitreva M."/>
            <person name="Nelson J."/>
            <person name="Hou S."/>
            <person name="Wollam A."/>
            <person name="Pepin K.H."/>
            <person name="Johnson M."/>
            <person name="Bhonagiri V."/>
            <person name="Nash W.E."/>
            <person name="Warren W."/>
            <person name="Chinwalla A."/>
            <person name="Mardis E.R."/>
            <person name="Wilson R.K."/>
        </authorList>
    </citation>
    <scope>NUCLEOTIDE SEQUENCE [LARGE SCALE GENOMIC DNA]</scope>
    <source>
        <strain evidence="4">DSM 14469</strain>
    </source>
</reference>
<dbReference type="InterPro" id="IPR046059">
    <property type="entry name" value="DUF6017"/>
</dbReference>
<feature type="compositionally biased region" description="Basic and acidic residues" evidence="1">
    <location>
        <begin position="174"/>
        <end position="185"/>
    </location>
</feature>